<gene>
    <name evidence="1" type="ORF">GCM10023196_091130</name>
</gene>
<accession>A0ABP8USD2</accession>
<dbReference type="PROSITE" id="PS51257">
    <property type="entry name" value="PROKAR_LIPOPROTEIN"/>
    <property type="match status" value="1"/>
</dbReference>
<dbReference type="RefSeq" id="WP_345440467.1">
    <property type="nucleotide sequence ID" value="NZ_BAABHK010000019.1"/>
</dbReference>
<sequence length="166" mass="17424">MKRTSSLLVLPLVLVAACGGGRSGDGVASAGGGKASARARASASLSPEQARLMYARCLRQNGVPDYPDDPKKIPSGGIAIPQHAMDACAQWQKAMRSYIVDPNDPQTRDRFLKLARCMRARGFDWPDPAPGSLGGPPPDLSGVKNKARMEAAMKECGKAMTKGTGG</sequence>
<dbReference type="Proteomes" id="UP001501442">
    <property type="component" value="Unassembled WGS sequence"/>
</dbReference>
<reference evidence="2" key="1">
    <citation type="journal article" date="2019" name="Int. J. Syst. Evol. Microbiol.">
        <title>The Global Catalogue of Microorganisms (GCM) 10K type strain sequencing project: providing services to taxonomists for standard genome sequencing and annotation.</title>
        <authorList>
            <consortium name="The Broad Institute Genomics Platform"/>
            <consortium name="The Broad Institute Genome Sequencing Center for Infectious Disease"/>
            <person name="Wu L."/>
            <person name="Ma J."/>
        </authorList>
    </citation>
    <scope>NUCLEOTIDE SEQUENCE [LARGE SCALE GENOMIC DNA]</scope>
    <source>
        <strain evidence="2">JCM 17939</strain>
    </source>
</reference>
<organism evidence="1 2">
    <name type="scientific">Actinoallomurus vinaceus</name>
    <dbReference type="NCBI Taxonomy" id="1080074"/>
    <lineage>
        <taxon>Bacteria</taxon>
        <taxon>Bacillati</taxon>
        <taxon>Actinomycetota</taxon>
        <taxon>Actinomycetes</taxon>
        <taxon>Streptosporangiales</taxon>
        <taxon>Thermomonosporaceae</taxon>
        <taxon>Actinoallomurus</taxon>
    </lineage>
</organism>
<comment type="caution">
    <text evidence="1">The sequence shown here is derived from an EMBL/GenBank/DDBJ whole genome shotgun (WGS) entry which is preliminary data.</text>
</comment>
<proteinExistence type="predicted"/>
<evidence type="ECO:0000313" key="1">
    <source>
        <dbReference type="EMBL" id="GAA4637413.1"/>
    </source>
</evidence>
<dbReference type="EMBL" id="BAABHK010000019">
    <property type="protein sequence ID" value="GAA4637413.1"/>
    <property type="molecule type" value="Genomic_DNA"/>
</dbReference>
<evidence type="ECO:0000313" key="2">
    <source>
        <dbReference type="Proteomes" id="UP001501442"/>
    </source>
</evidence>
<evidence type="ECO:0008006" key="3">
    <source>
        <dbReference type="Google" id="ProtNLM"/>
    </source>
</evidence>
<protein>
    <recommendedName>
        <fullName evidence="3">Lipoprotein</fullName>
    </recommendedName>
</protein>
<name>A0ABP8USD2_9ACTN</name>
<keyword evidence="2" id="KW-1185">Reference proteome</keyword>